<comment type="similarity">
    <text evidence="1">Belongs to the sulfatase family.</text>
</comment>
<evidence type="ECO:0000313" key="6">
    <source>
        <dbReference type="EMBL" id="QDU63422.1"/>
    </source>
</evidence>
<dbReference type="CDD" id="cd16151">
    <property type="entry name" value="sulfatase_like"/>
    <property type="match status" value="1"/>
</dbReference>
<accession>A0A518B900</accession>
<dbReference type="Pfam" id="PF00884">
    <property type="entry name" value="Sulfatase"/>
    <property type="match status" value="1"/>
</dbReference>
<evidence type="ECO:0000313" key="7">
    <source>
        <dbReference type="Proteomes" id="UP000317093"/>
    </source>
</evidence>
<feature type="domain" description="Sulfatase N-terminal" evidence="5">
    <location>
        <begin position="32"/>
        <end position="343"/>
    </location>
</feature>
<evidence type="ECO:0000256" key="1">
    <source>
        <dbReference type="ARBA" id="ARBA00008779"/>
    </source>
</evidence>
<dbReference type="EC" id="3.1.6.1" evidence="6"/>
<dbReference type="InterPro" id="IPR050738">
    <property type="entry name" value="Sulfatase"/>
</dbReference>
<evidence type="ECO:0000256" key="3">
    <source>
        <dbReference type="SAM" id="MobiDB-lite"/>
    </source>
</evidence>
<dbReference type="PANTHER" id="PTHR42693">
    <property type="entry name" value="ARYLSULFATASE FAMILY MEMBER"/>
    <property type="match status" value="1"/>
</dbReference>
<dbReference type="InterPro" id="IPR017850">
    <property type="entry name" value="Alkaline_phosphatase_core_sf"/>
</dbReference>
<organism evidence="6 7">
    <name type="scientific">Kolteria novifilia</name>
    <dbReference type="NCBI Taxonomy" id="2527975"/>
    <lineage>
        <taxon>Bacteria</taxon>
        <taxon>Pseudomonadati</taxon>
        <taxon>Planctomycetota</taxon>
        <taxon>Planctomycetia</taxon>
        <taxon>Kolteriales</taxon>
        <taxon>Kolteriaceae</taxon>
        <taxon>Kolteria</taxon>
    </lineage>
</organism>
<feature type="compositionally biased region" description="Basic and acidic residues" evidence="3">
    <location>
        <begin position="430"/>
        <end position="445"/>
    </location>
</feature>
<feature type="region of interest" description="Disordered" evidence="3">
    <location>
        <begin position="416"/>
        <end position="445"/>
    </location>
</feature>
<dbReference type="GO" id="GO:0004065">
    <property type="term" value="F:arylsulfatase activity"/>
    <property type="evidence" value="ECO:0007669"/>
    <property type="project" value="UniProtKB-EC"/>
</dbReference>
<keyword evidence="7" id="KW-1185">Reference proteome</keyword>
<keyword evidence="2 6" id="KW-0378">Hydrolase</keyword>
<dbReference type="InterPro" id="IPR000917">
    <property type="entry name" value="Sulfatase_N"/>
</dbReference>
<name>A0A518B900_9BACT</name>
<dbReference type="Proteomes" id="UP000317093">
    <property type="component" value="Chromosome"/>
</dbReference>
<feature type="chain" id="PRO_5022205111" evidence="4">
    <location>
        <begin position="27"/>
        <end position="445"/>
    </location>
</feature>
<dbReference type="AlphaFoldDB" id="A0A518B900"/>
<dbReference type="Gene3D" id="3.40.720.10">
    <property type="entry name" value="Alkaline Phosphatase, subunit A"/>
    <property type="match status" value="1"/>
</dbReference>
<keyword evidence="4" id="KW-0732">Signal</keyword>
<protein>
    <submittedName>
        <fullName evidence="6">Arylsulfatase</fullName>
        <ecNumber evidence="6">3.1.6.1</ecNumber>
    </submittedName>
</protein>
<dbReference type="SUPFAM" id="SSF53649">
    <property type="entry name" value="Alkaline phosphatase-like"/>
    <property type="match status" value="1"/>
</dbReference>
<gene>
    <name evidence="6" type="primary">atsA_39</name>
    <name evidence="6" type="ORF">Pan216_43020</name>
</gene>
<dbReference type="RefSeq" id="WP_419192783.1">
    <property type="nucleotide sequence ID" value="NZ_CP036279.1"/>
</dbReference>
<sequence length="445" mass="50107" precursor="true">MRPSTFALACLLSAVGSFSLAGRTLADNPDRPNILFILADDVGCETLGCYGGESYKTPHLDNLAKEGMRFRYGFSMPVCHPTRLSVMTAKYPFRMDYPKWGSFPKAEEPHAIAQRLKKAGYATAVAGKWQMTLLKDDPEQPKRCGFDESCLFGWHEGPRYYQPLIWQNGSIRDDVADRYGPEVYSDFLIDFMAKNKDCPFFAYYPMALCHDVTDDLEKPVPYGPNGRWQNYVEMAESMDDQVGRLMAALDKLGLRERTLVFFTTDNGTPTRYLADAKDGKYIRIPVSSMRDGKEIPGGKGSLLNTGTNVPMIARWPGKVPPGSVVDDLVDVSDFLPTFAELAGHPVGDQEVLDGVSFANRLEGNGAGPRKWAYAAKTRGKRPFFVRDQRWKLYDSGRLYDVANDYFERHPIKKATPESTAARTKLQPVVDELKRERSEEKKLTRK</sequence>
<dbReference type="KEGG" id="knv:Pan216_43020"/>
<evidence type="ECO:0000256" key="2">
    <source>
        <dbReference type="ARBA" id="ARBA00022801"/>
    </source>
</evidence>
<reference evidence="6 7" key="1">
    <citation type="submission" date="2019-02" db="EMBL/GenBank/DDBJ databases">
        <title>Deep-cultivation of Planctomycetes and their phenomic and genomic characterization uncovers novel biology.</title>
        <authorList>
            <person name="Wiegand S."/>
            <person name="Jogler M."/>
            <person name="Boedeker C."/>
            <person name="Pinto D."/>
            <person name="Vollmers J."/>
            <person name="Rivas-Marin E."/>
            <person name="Kohn T."/>
            <person name="Peeters S.H."/>
            <person name="Heuer A."/>
            <person name="Rast P."/>
            <person name="Oberbeckmann S."/>
            <person name="Bunk B."/>
            <person name="Jeske O."/>
            <person name="Meyerdierks A."/>
            <person name="Storesund J.E."/>
            <person name="Kallscheuer N."/>
            <person name="Luecker S."/>
            <person name="Lage O.M."/>
            <person name="Pohl T."/>
            <person name="Merkel B.J."/>
            <person name="Hornburger P."/>
            <person name="Mueller R.-W."/>
            <person name="Bruemmer F."/>
            <person name="Labrenz M."/>
            <person name="Spormann A.M."/>
            <person name="Op den Camp H."/>
            <person name="Overmann J."/>
            <person name="Amann R."/>
            <person name="Jetten M.S.M."/>
            <person name="Mascher T."/>
            <person name="Medema M.H."/>
            <person name="Devos D.P."/>
            <person name="Kaster A.-K."/>
            <person name="Ovreas L."/>
            <person name="Rohde M."/>
            <person name="Galperin M.Y."/>
            <person name="Jogler C."/>
        </authorList>
    </citation>
    <scope>NUCLEOTIDE SEQUENCE [LARGE SCALE GENOMIC DNA]</scope>
    <source>
        <strain evidence="6 7">Pan216</strain>
    </source>
</reference>
<evidence type="ECO:0000256" key="4">
    <source>
        <dbReference type="SAM" id="SignalP"/>
    </source>
</evidence>
<dbReference type="EMBL" id="CP036279">
    <property type="protein sequence ID" value="QDU63422.1"/>
    <property type="molecule type" value="Genomic_DNA"/>
</dbReference>
<evidence type="ECO:0000259" key="5">
    <source>
        <dbReference type="Pfam" id="PF00884"/>
    </source>
</evidence>
<dbReference type="PANTHER" id="PTHR42693:SF53">
    <property type="entry name" value="ENDO-4-O-SULFATASE"/>
    <property type="match status" value="1"/>
</dbReference>
<proteinExistence type="inferred from homology"/>
<feature type="signal peptide" evidence="4">
    <location>
        <begin position="1"/>
        <end position="26"/>
    </location>
</feature>